<dbReference type="STRING" id="192904.SAMN04488514_11223"/>
<evidence type="ECO:0000313" key="2">
    <source>
        <dbReference type="EMBL" id="SDM64718.1"/>
    </source>
</evidence>
<keyword evidence="1" id="KW-1133">Transmembrane helix</keyword>
<sequence length="58" mass="6497">MSDKVKSLLYFVCFVAAFVLYSNVEDETTEANYSEATELAKTNSNQISSTDLPLEQIK</sequence>
<organism evidence="2 3">
    <name type="scientific">Kriegella aquimaris</name>
    <dbReference type="NCBI Taxonomy" id="192904"/>
    <lineage>
        <taxon>Bacteria</taxon>
        <taxon>Pseudomonadati</taxon>
        <taxon>Bacteroidota</taxon>
        <taxon>Flavobacteriia</taxon>
        <taxon>Flavobacteriales</taxon>
        <taxon>Flavobacteriaceae</taxon>
        <taxon>Kriegella</taxon>
    </lineage>
</organism>
<dbReference type="AlphaFoldDB" id="A0A1G9UXT6"/>
<dbReference type="Proteomes" id="UP000199440">
    <property type="component" value="Unassembled WGS sequence"/>
</dbReference>
<reference evidence="2 3" key="1">
    <citation type="submission" date="2016-10" db="EMBL/GenBank/DDBJ databases">
        <authorList>
            <person name="de Groot N.N."/>
        </authorList>
    </citation>
    <scope>NUCLEOTIDE SEQUENCE [LARGE SCALE GENOMIC DNA]</scope>
    <source>
        <strain evidence="2 3">DSM 19886</strain>
    </source>
</reference>
<dbReference type="RefSeq" id="WP_176801446.1">
    <property type="nucleotide sequence ID" value="NZ_FNGV01000012.1"/>
</dbReference>
<keyword evidence="1" id="KW-0472">Membrane</keyword>
<feature type="transmembrane region" description="Helical" evidence="1">
    <location>
        <begin position="7"/>
        <end position="24"/>
    </location>
</feature>
<evidence type="ECO:0000256" key="1">
    <source>
        <dbReference type="SAM" id="Phobius"/>
    </source>
</evidence>
<gene>
    <name evidence="2" type="ORF">SAMN04488514_11223</name>
</gene>
<accession>A0A1G9UXT6</accession>
<evidence type="ECO:0000313" key="3">
    <source>
        <dbReference type="Proteomes" id="UP000199440"/>
    </source>
</evidence>
<proteinExistence type="predicted"/>
<dbReference type="EMBL" id="FNGV01000012">
    <property type="protein sequence ID" value="SDM64718.1"/>
    <property type="molecule type" value="Genomic_DNA"/>
</dbReference>
<protein>
    <submittedName>
        <fullName evidence="2">Uncharacterized protein</fullName>
    </submittedName>
</protein>
<name>A0A1G9UXT6_9FLAO</name>
<keyword evidence="3" id="KW-1185">Reference proteome</keyword>
<keyword evidence="1" id="KW-0812">Transmembrane</keyword>